<dbReference type="NCBIfam" id="NF046062">
    <property type="entry name" value="citrull_CtlX"/>
    <property type="match status" value="1"/>
</dbReference>
<accession>A0A193LD67</accession>
<dbReference type="Proteomes" id="UP000092695">
    <property type="component" value="Chromosome"/>
</dbReference>
<dbReference type="Pfam" id="PF19420">
    <property type="entry name" value="DDAH_eukar"/>
    <property type="match status" value="1"/>
</dbReference>
<dbReference type="PANTHER" id="PTHR43224">
    <property type="entry name" value="AMIDINOTRANSFERASE"/>
    <property type="match status" value="1"/>
</dbReference>
<dbReference type="EMBL" id="CP016268">
    <property type="protein sequence ID" value="ANO50423.1"/>
    <property type="molecule type" value="Genomic_DNA"/>
</dbReference>
<proteinExistence type="predicted"/>
<reference evidence="1 2" key="1">
    <citation type="submission" date="2016-06" db="EMBL/GenBank/DDBJ databases">
        <title>Complete genome sequence of a deep-branching marine Gamma Proteobacterium Woeseia oceani type strain XK5.</title>
        <authorList>
            <person name="Mu D."/>
            <person name="Du Z."/>
        </authorList>
    </citation>
    <scope>NUCLEOTIDE SEQUENCE [LARGE SCALE GENOMIC DNA]</scope>
    <source>
        <strain evidence="1 2">XK5</strain>
    </source>
</reference>
<keyword evidence="2" id="KW-1185">Reference proteome</keyword>
<dbReference type="SUPFAM" id="SSF55909">
    <property type="entry name" value="Pentein"/>
    <property type="match status" value="1"/>
</dbReference>
<gene>
    <name evidence="1" type="ORF">BA177_03660</name>
</gene>
<keyword evidence="1" id="KW-0808">Transferase</keyword>
<evidence type="ECO:0000313" key="2">
    <source>
        <dbReference type="Proteomes" id="UP000092695"/>
    </source>
</evidence>
<dbReference type="AlphaFoldDB" id="A0A193LD67"/>
<dbReference type="RefSeq" id="WP_068612963.1">
    <property type="nucleotide sequence ID" value="NZ_CP016268.1"/>
</dbReference>
<dbReference type="GO" id="GO:0016740">
    <property type="term" value="F:transferase activity"/>
    <property type="evidence" value="ECO:0007669"/>
    <property type="project" value="UniProtKB-KW"/>
</dbReference>
<dbReference type="PANTHER" id="PTHR43224:SF1">
    <property type="entry name" value="AMIDINOTRANSFERASE"/>
    <property type="match status" value="1"/>
</dbReference>
<sequence length="313" mass="33801">MTSSAESQLANAVLMIRPVRFFSNPLTAASNRFQGKTSLTADEQQSAALAEFNGLAAALERAGVDVVVVDDTAEPPTPDAVFPNNWISTHADGTVVLYPMEAENRRTERRQDIIDGLAQQHGFHVRRVIDLSPHEERGHYLEGTGSLVLDRVNRLAYACLSSRTHLDVLGDFAQQLDYDVLAFDAVDSNGAAIYHTNVLMNVGETLAVICLQAIRDAAQREAVQKSLIDSGHALVDLSYEQLESFAGNMLELRAKDGGRVLAMSAQAHQSLTDAQRAAIEAVATIVSAPIDRIEASAGGSVRCMLAELHLPRG</sequence>
<dbReference type="InterPro" id="IPR014541">
    <property type="entry name" value="Amdntrnsf_FN0238"/>
</dbReference>
<dbReference type="PIRSF" id="PIRSF028188">
    <property type="entry name" value="Amdntrnsf_FN0238"/>
    <property type="match status" value="1"/>
</dbReference>
<evidence type="ECO:0000313" key="1">
    <source>
        <dbReference type="EMBL" id="ANO50423.1"/>
    </source>
</evidence>
<dbReference type="Gene3D" id="3.75.10.10">
    <property type="entry name" value="L-arginine/glycine Amidinotransferase, Chain A"/>
    <property type="match status" value="1"/>
</dbReference>
<name>A0A193LD67_9GAMM</name>
<protein>
    <submittedName>
        <fullName evidence="1">Amidinotransferase</fullName>
    </submittedName>
</protein>
<organism evidence="1 2">
    <name type="scientific">Woeseia oceani</name>
    <dbReference type="NCBI Taxonomy" id="1548547"/>
    <lineage>
        <taxon>Bacteria</taxon>
        <taxon>Pseudomonadati</taxon>
        <taxon>Pseudomonadota</taxon>
        <taxon>Gammaproteobacteria</taxon>
        <taxon>Woeseiales</taxon>
        <taxon>Woeseiaceae</taxon>
        <taxon>Woeseia</taxon>
    </lineage>
</organism>
<dbReference type="KEGG" id="woc:BA177_03660"/>